<dbReference type="STRING" id="1798325.A2834_03265"/>
<evidence type="ECO:0000256" key="1">
    <source>
        <dbReference type="SAM" id="Phobius"/>
    </source>
</evidence>
<dbReference type="Proteomes" id="UP000179251">
    <property type="component" value="Unassembled WGS sequence"/>
</dbReference>
<keyword evidence="1" id="KW-1133">Transmembrane helix</keyword>
<feature type="transmembrane region" description="Helical" evidence="1">
    <location>
        <begin position="226"/>
        <end position="259"/>
    </location>
</feature>
<comment type="caution">
    <text evidence="2">The sequence shown here is derived from an EMBL/GenBank/DDBJ whole genome shotgun (WGS) entry which is preliminary data.</text>
</comment>
<keyword evidence="1" id="KW-0812">Transmembrane</keyword>
<feature type="transmembrane region" description="Helical" evidence="1">
    <location>
        <begin position="353"/>
        <end position="372"/>
    </location>
</feature>
<name>A0A1F5VGJ1_9BACT</name>
<dbReference type="EMBL" id="MFHD01000017">
    <property type="protein sequence ID" value="OGF62460.1"/>
    <property type="molecule type" value="Genomic_DNA"/>
</dbReference>
<feature type="transmembrane region" description="Helical" evidence="1">
    <location>
        <begin position="187"/>
        <end position="214"/>
    </location>
</feature>
<proteinExistence type="predicted"/>
<gene>
    <name evidence="2" type="ORF">A2834_03265</name>
</gene>
<evidence type="ECO:0000313" key="3">
    <source>
        <dbReference type="Proteomes" id="UP000179251"/>
    </source>
</evidence>
<evidence type="ECO:0008006" key="4">
    <source>
        <dbReference type="Google" id="ProtNLM"/>
    </source>
</evidence>
<feature type="transmembrane region" description="Helical" evidence="1">
    <location>
        <begin position="445"/>
        <end position="463"/>
    </location>
</feature>
<accession>A0A1F5VGJ1</accession>
<feature type="transmembrane region" description="Helical" evidence="1">
    <location>
        <begin position="76"/>
        <end position="94"/>
    </location>
</feature>
<reference evidence="2 3" key="1">
    <citation type="journal article" date="2016" name="Nat. Commun.">
        <title>Thousands of microbial genomes shed light on interconnected biogeochemical processes in an aquifer system.</title>
        <authorList>
            <person name="Anantharaman K."/>
            <person name="Brown C.T."/>
            <person name="Hug L.A."/>
            <person name="Sharon I."/>
            <person name="Castelle C.J."/>
            <person name="Probst A.J."/>
            <person name="Thomas B.C."/>
            <person name="Singh A."/>
            <person name="Wilkins M.J."/>
            <person name="Karaoz U."/>
            <person name="Brodie E.L."/>
            <person name="Williams K.H."/>
            <person name="Hubbard S.S."/>
            <person name="Banfield J.F."/>
        </authorList>
    </citation>
    <scope>NUCLEOTIDE SEQUENCE [LARGE SCALE GENOMIC DNA]</scope>
</reference>
<sequence length="464" mass="53583">MIALWGLGITFLFVVVFTFVYFKFFRENKFAKSLFVFTFLAIFVVAILKLTIFYFFPYGYVSDRLPFYAVPSPKALGIWWMLGALGIFFLFLKFREKIEKLNAFKFLLTLYLIFIAFSISVAAIREGFYSVYEPFTRTRWEYTGDMLLVTSIPEFLRDYVALQPKLTVHASVHPPGYTLILYFFHQYLGAGFAGLAVLIIMLGGFVIFPLYYFLKNFATEDNVRRGLQIFIFVPSFVMMSATSMEAAFLFFSWLAIAILYEGWRRGAFLSFLGGVAAALALFLNYLFALLAPLFLILFFMLYKRGIVTRIIPTFFGFLMFFAALYLWTGYSIIENFFVAHGRLYHNVGSNFESAMLYLAYFVMNISAFAVYLGLPNIKALIRGTTDLLRENNFIGSSGAIIVTLIIFLGLFQGEVERLWLFLTPLFILPLIRATENFDKTQFASLLSLLFFQIILTQTLFYTYW</sequence>
<feature type="transmembrane region" description="Helical" evidence="1">
    <location>
        <begin position="6"/>
        <end position="22"/>
    </location>
</feature>
<feature type="transmembrane region" description="Helical" evidence="1">
    <location>
        <begin position="271"/>
        <end position="302"/>
    </location>
</feature>
<feature type="transmembrane region" description="Helical" evidence="1">
    <location>
        <begin position="34"/>
        <end position="56"/>
    </location>
</feature>
<organism evidence="2 3">
    <name type="scientific">Candidatus Giovannonibacteria bacterium RIFCSPHIGHO2_01_FULL_45_23</name>
    <dbReference type="NCBI Taxonomy" id="1798325"/>
    <lineage>
        <taxon>Bacteria</taxon>
        <taxon>Candidatus Giovannoniibacteriota</taxon>
    </lineage>
</organism>
<dbReference type="AlphaFoldDB" id="A0A1F5VGJ1"/>
<evidence type="ECO:0000313" key="2">
    <source>
        <dbReference type="EMBL" id="OGF62460.1"/>
    </source>
</evidence>
<feature type="transmembrane region" description="Helical" evidence="1">
    <location>
        <begin position="314"/>
        <end position="333"/>
    </location>
</feature>
<protein>
    <recommendedName>
        <fullName evidence="4">Glycosyltransferase RgtA/B/C/D-like domain-containing protein</fullName>
    </recommendedName>
</protein>
<feature type="transmembrane region" description="Helical" evidence="1">
    <location>
        <begin position="393"/>
        <end position="411"/>
    </location>
</feature>
<feature type="transmembrane region" description="Helical" evidence="1">
    <location>
        <begin position="106"/>
        <end position="124"/>
    </location>
</feature>
<keyword evidence="1" id="KW-0472">Membrane</keyword>